<comment type="catalytic activity">
    <reaction evidence="1">
        <text>ATP + protein L-histidine = ADP + protein N-phospho-L-histidine.</text>
        <dbReference type="EC" id="2.7.13.3"/>
    </reaction>
</comment>
<gene>
    <name evidence="14" type="ORF">GA0070624_4896</name>
</gene>
<keyword evidence="4" id="KW-0597">Phosphoprotein</keyword>
<dbReference type="CDD" id="cd06225">
    <property type="entry name" value="HAMP"/>
    <property type="match status" value="1"/>
</dbReference>
<dbReference type="Gene3D" id="1.10.287.130">
    <property type="match status" value="1"/>
</dbReference>
<dbReference type="InterPro" id="IPR003661">
    <property type="entry name" value="HisK_dim/P_dom"/>
</dbReference>
<evidence type="ECO:0000256" key="2">
    <source>
        <dbReference type="ARBA" id="ARBA00004236"/>
    </source>
</evidence>
<organism evidence="14 15">
    <name type="scientific">Micromonospora rhizosphaerae</name>
    <dbReference type="NCBI Taxonomy" id="568872"/>
    <lineage>
        <taxon>Bacteria</taxon>
        <taxon>Bacillati</taxon>
        <taxon>Actinomycetota</taxon>
        <taxon>Actinomycetes</taxon>
        <taxon>Micromonosporales</taxon>
        <taxon>Micromonosporaceae</taxon>
        <taxon>Micromonospora</taxon>
    </lineage>
</organism>
<accession>A0A1C6SWV2</accession>
<dbReference type="RefSeq" id="WP_091344935.1">
    <property type="nucleotide sequence ID" value="NZ_FMHV01000002.1"/>
</dbReference>
<dbReference type="Gene3D" id="3.30.565.10">
    <property type="entry name" value="Histidine kinase-like ATPase, C-terminal domain"/>
    <property type="match status" value="1"/>
</dbReference>
<evidence type="ECO:0000256" key="7">
    <source>
        <dbReference type="ARBA" id="ARBA00022777"/>
    </source>
</evidence>
<dbReference type="Pfam" id="PF00512">
    <property type="entry name" value="HisKA"/>
    <property type="match status" value="1"/>
</dbReference>
<feature type="domain" description="HAMP" evidence="13">
    <location>
        <begin position="188"/>
        <end position="241"/>
    </location>
</feature>
<evidence type="ECO:0000313" key="15">
    <source>
        <dbReference type="Proteomes" id="UP000199413"/>
    </source>
</evidence>
<protein>
    <recommendedName>
        <fullName evidence="3">histidine kinase</fullName>
        <ecNumber evidence="3">2.7.13.3</ecNumber>
    </recommendedName>
</protein>
<dbReference type="PROSITE" id="PS50885">
    <property type="entry name" value="HAMP"/>
    <property type="match status" value="1"/>
</dbReference>
<evidence type="ECO:0000256" key="5">
    <source>
        <dbReference type="ARBA" id="ARBA00022679"/>
    </source>
</evidence>
<dbReference type="PANTHER" id="PTHR45436">
    <property type="entry name" value="SENSOR HISTIDINE KINASE YKOH"/>
    <property type="match status" value="1"/>
</dbReference>
<dbReference type="Pfam" id="PF02518">
    <property type="entry name" value="HATPase_c"/>
    <property type="match status" value="1"/>
</dbReference>
<evidence type="ECO:0000256" key="1">
    <source>
        <dbReference type="ARBA" id="ARBA00000085"/>
    </source>
</evidence>
<evidence type="ECO:0000256" key="11">
    <source>
        <dbReference type="SAM" id="Phobius"/>
    </source>
</evidence>
<dbReference type="PRINTS" id="PR00344">
    <property type="entry name" value="BCTRLSENSOR"/>
</dbReference>
<proteinExistence type="predicted"/>
<reference evidence="15" key="1">
    <citation type="submission" date="2016-06" db="EMBL/GenBank/DDBJ databases">
        <authorList>
            <person name="Varghese N."/>
            <person name="Submissions Spin"/>
        </authorList>
    </citation>
    <scope>NUCLEOTIDE SEQUENCE [LARGE SCALE GENOMIC DNA]</scope>
    <source>
        <strain evidence="15">DSM 45431</strain>
    </source>
</reference>
<name>A0A1C6SWV2_9ACTN</name>
<dbReference type="InterPro" id="IPR003594">
    <property type="entry name" value="HATPase_dom"/>
</dbReference>
<keyword evidence="7 14" id="KW-0418">Kinase</keyword>
<evidence type="ECO:0000259" key="12">
    <source>
        <dbReference type="PROSITE" id="PS50109"/>
    </source>
</evidence>
<evidence type="ECO:0000256" key="3">
    <source>
        <dbReference type="ARBA" id="ARBA00012438"/>
    </source>
</evidence>
<evidence type="ECO:0000256" key="6">
    <source>
        <dbReference type="ARBA" id="ARBA00022692"/>
    </source>
</evidence>
<evidence type="ECO:0000256" key="10">
    <source>
        <dbReference type="ARBA" id="ARBA00023136"/>
    </source>
</evidence>
<dbReference type="OrthoDB" id="5242752at2"/>
<dbReference type="SMART" id="SM00388">
    <property type="entry name" value="HisKA"/>
    <property type="match status" value="1"/>
</dbReference>
<dbReference type="EMBL" id="FMHV01000002">
    <property type="protein sequence ID" value="SCL34074.1"/>
    <property type="molecule type" value="Genomic_DNA"/>
</dbReference>
<dbReference type="PROSITE" id="PS50109">
    <property type="entry name" value="HIS_KIN"/>
    <property type="match status" value="1"/>
</dbReference>
<feature type="transmembrane region" description="Helical" evidence="11">
    <location>
        <begin position="21"/>
        <end position="42"/>
    </location>
</feature>
<dbReference type="SMART" id="SM00387">
    <property type="entry name" value="HATPase_c"/>
    <property type="match status" value="1"/>
</dbReference>
<comment type="subcellular location">
    <subcellularLocation>
        <location evidence="2">Cell membrane</location>
    </subcellularLocation>
</comment>
<keyword evidence="5" id="KW-0808">Transferase</keyword>
<evidence type="ECO:0000256" key="4">
    <source>
        <dbReference type="ARBA" id="ARBA00022553"/>
    </source>
</evidence>
<dbReference type="InterPro" id="IPR036097">
    <property type="entry name" value="HisK_dim/P_sf"/>
</dbReference>
<dbReference type="SUPFAM" id="SSF55874">
    <property type="entry name" value="ATPase domain of HSP90 chaperone/DNA topoisomerase II/histidine kinase"/>
    <property type="match status" value="1"/>
</dbReference>
<keyword evidence="10 11" id="KW-0472">Membrane</keyword>
<evidence type="ECO:0000256" key="9">
    <source>
        <dbReference type="ARBA" id="ARBA00023012"/>
    </source>
</evidence>
<evidence type="ECO:0000259" key="13">
    <source>
        <dbReference type="PROSITE" id="PS50885"/>
    </source>
</evidence>
<dbReference type="Pfam" id="PF00672">
    <property type="entry name" value="HAMP"/>
    <property type="match status" value="1"/>
</dbReference>
<dbReference type="SUPFAM" id="SSF47384">
    <property type="entry name" value="Homodimeric domain of signal transducing histidine kinase"/>
    <property type="match status" value="1"/>
</dbReference>
<dbReference type="EC" id="2.7.13.3" evidence="3"/>
<sequence>MAAERDRSRARLTTVRARTTIAATIVVGIALVVTVVSLVVFLRRSLVDRVDDIARVRAYDVAALARQDMLPADLAVEGDDGSIAQVVDGTGRVVAATAGLRRDQPLARFRPSGAASEVRTVDDVPFGEGGSYRIIALPTATPGGPVTVYVAASLSPVDDAVEVLQGALAISAPLLLALVALTTWTVAGRTLRPVDAIRAEVADISERSLDRRVSVPPTDDEISRLAGTMNMMLDRLDAAAERQRRFVADASHELQTPLAAARTDLEVALAHPDSSNWNDIAADLLAANRRMERLIRDLLFLARADAGAPRAATRPVDLDDIVLSEAARIRGGGHLQVDTSAVSAAAVDGRRDDLTRAVRNLFDNAEHHASSTVSVELGSDDRWVALTVHDDGPGIPPEDRMRIFERFTRLDDDRSRRTGGTGLGLAIAKEIVDAHGGSIVVEDAPCGARFVIRLPAR</sequence>
<dbReference type="Proteomes" id="UP000199413">
    <property type="component" value="Unassembled WGS sequence"/>
</dbReference>
<dbReference type="CDD" id="cd00082">
    <property type="entry name" value="HisKA"/>
    <property type="match status" value="1"/>
</dbReference>
<dbReference type="CDD" id="cd00075">
    <property type="entry name" value="HATPase"/>
    <property type="match status" value="1"/>
</dbReference>
<keyword evidence="8 11" id="KW-1133">Transmembrane helix</keyword>
<dbReference type="AlphaFoldDB" id="A0A1C6SWV2"/>
<dbReference type="SUPFAM" id="SSF158472">
    <property type="entry name" value="HAMP domain-like"/>
    <property type="match status" value="1"/>
</dbReference>
<dbReference type="InterPro" id="IPR003660">
    <property type="entry name" value="HAMP_dom"/>
</dbReference>
<keyword evidence="15" id="KW-1185">Reference proteome</keyword>
<dbReference type="InterPro" id="IPR005467">
    <property type="entry name" value="His_kinase_dom"/>
</dbReference>
<keyword evidence="6 11" id="KW-0812">Transmembrane</keyword>
<dbReference type="InterPro" id="IPR004358">
    <property type="entry name" value="Sig_transdc_His_kin-like_C"/>
</dbReference>
<dbReference type="STRING" id="568872.GA0070624_4896"/>
<dbReference type="GO" id="GO:0000155">
    <property type="term" value="F:phosphorelay sensor kinase activity"/>
    <property type="evidence" value="ECO:0007669"/>
    <property type="project" value="InterPro"/>
</dbReference>
<dbReference type="PANTHER" id="PTHR45436:SF5">
    <property type="entry name" value="SENSOR HISTIDINE KINASE TRCS"/>
    <property type="match status" value="1"/>
</dbReference>
<evidence type="ECO:0000256" key="8">
    <source>
        <dbReference type="ARBA" id="ARBA00022989"/>
    </source>
</evidence>
<dbReference type="GO" id="GO:0005886">
    <property type="term" value="C:plasma membrane"/>
    <property type="evidence" value="ECO:0007669"/>
    <property type="project" value="UniProtKB-SubCell"/>
</dbReference>
<feature type="domain" description="Histidine kinase" evidence="12">
    <location>
        <begin position="249"/>
        <end position="457"/>
    </location>
</feature>
<evidence type="ECO:0000313" key="14">
    <source>
        <dbReference type="EMBL" id="SCL34074.1"/>
    </source>
</evidence>
<dbReference type="InterPro" id="IPR050428">
    <property type="entry name" value="TCS_sensor_his_kinase"/>
</dbReference>
<keyword evidence="9" id="KW-0902">Two-component regulatory system</keyword>
<dbReference type="InterPro" id="IPR036890">
    <property type="entry name" value="HATPase_C_sf"/>
</dbReference>
<dbReference type="Gene3D" id="6.10.340.10">
    <property type="match status" value="1"/>
</dbReference>
<dbReference type="SMART" id="SM00304">
    <property type="entry name" value="HAMP"/>
    <property type="match status" value="1"/>
</dbReference>